<feature type="domain" description="B3/B4 tRNA-binding" evidence="1">
    <location>
        <begin position="62"/>
        <end position="216"/>
    </location>
</feature>
<evidence type="ECO:0000313" key="2">
    <source>
        <dbReference type="EMBL" id="PIW36766.1"/>
    </source>
</evidence>
<comment type="caution">
    <text evidence="2">The sequence shown here is derived from an EMBL/GenBank/DDBJ whole genome shotgun (WGS) entry which is preliminary data.</text>
</comment>
<protein>
    <recommendedName>
        <fullName evidence="1">B3/B4 tRNA-binding domain-containing protein</fullName>
    </recommendedName>
</protein>
<sequence>MKLSISDDIFEKYPTLNLGVVFAKNIDNTGEKTEVLTMLNDQVKTIASTYELDTLKDLPKLQSWRQAYADFGAKPKKYTCSVENLHRMILEGVSLQHINTLVDIYNYISLKHMVPVGGDDLDKIDGNITLKFATGSEPFVRLNSDEIDYPKIGEVIYTDDREVLCRRWNWRESDKSKMTEQTKNVALVIEGLAPVTAADVQLITQELAGLVEKYCGGSTSTHLLNSGSRELELNQL</sequence>
<dbReference type="SUPFAM" id="SSF56037">
    <property type="entry name" value="PheT/TilS domain"/>
    <property type="match status" value="1"/>
</dbReference>
<dbReference type="Pfam" id="PF03483">
    <property type="entry name" value="B3_4"/>
    <property type="match status" value="1"/>
</dbReference>
<reference evidence="2 3" key="1">
    <citation type="submission" date="2017-09" db="EMBL/GenBank/DDBJ databases">
        <title>Depth-based differentiation of microbial function through sediment-hosted aquifers and enrichment of novel symbionts in the deep terrestrial subsurface.</title>
        <authorList>
            <person name="Probst A.J."/>
            <person name="Ladd B."/>
            <person name="Jarett J.K."/>
            <person name="Geller-Mcgrath D.E."/>
            <person name="Sieber C.M."/>
            <person name="Emerson J.B."/>
            <person name="Anantharaman K."/>
            <person name="Thomas B.C."/>
            <person name="Malmstrom R."/>
            <person name="Stieglmeier M."/>
            <person name="Klingl A."/>
            <person name="Woyke T."/>
            <person name="Ryan C.M."/>
            <person name="Banfield J.F."/>
        </authorList>
    </citation>
    <scope>NUCLEOTIDE SEQUENCE [LARGE SCALE GENOMIC DNA]</scope>
    <source>
        <strain evidence="2">CG15_BIG_FIL_POST_REV_8_21_14_020_45_12</strain>
    </source>
</reference>
<dbReference type="PANTHER" id="PTHR39209">
    <property type="match status" value="1"/>
</dbReference>
<dbReference type="InterPro" id="IPR020825">
    <property type="entry name" value="Phe-tRNA_synthase-like_B3/B4"/>
</dbReference>
<evidence type="ECO:0000313" key="3">
    <source>
        <dbReference type="Proteomes" id="UP000230292"/>
    </source>
</evidence>
<gene>
    <name evidence="2" type="ORF">COW24_03715</name>
</gene>
<accession>A0A2M7H3F3</accession>
<dbReference type="GO" id="GO:0004826">
    <property type="term" value="F:phenylalanine-tRNA ligase activity"/>
    <property type="evidence" value="ECO:0007669"/>
    <property type="project" value="InterPro"/>
</dbReference>
<dbReference type="Gene3D" id="3.50.40.10">
    <property type="entry name" value="Phenylalanyl-trna Synthetase, Chain B, domain 3"/>
    <property type="match status" value="1"/>
</dbReference>
<dbReference type="GO" id="GO:0003723">
    <property type="term" value="F:RNA binding"/>
    <property type="evidence" value="ECO:0007669"/>
    <property type="project" value="InterPro"/>
</dbReference>
<organism evidence="2 3">
    <name type="scientific">Candidatus Kerfeldbacteria bacterium CG15_BIG_FIL_POST_REV_8_21_14_020_45_12</name>
    <dbReference type="NCBI Taxonomy" id="2014247"/>
    <lineage>
        <taxon>Bacteria</taxon>
        <taxon>Candidatus Kerfeldiibacteriota</taxon>
    </lineage>
</organism>
<evidence type="ECO:0000259" key="1">
    <source>
        <dbReference type="SMART" id="SM00873"/>
    </source>
</evidence>
<dbReference type="InterPro" id="IPR005146">
    <property type="entry name" value="B3/B4_tRNA-bd"/>
</dbReference>
<dbReference type="EMBL" id="PFGC01000041">
    <property type="protein sequence ID" value="PIW36766.1"/>
    <property type="molecule type" value="Genomic_DNA"/>
</dbReference>
<dbReference type="PANTHER" id="PTHR39209:SF2">
    <property type="entry name" value="CYTOPLASMIC PROTEIN"/>
    <property type="match status" value="1"/>
</dbReference>
<proteinExistence type="predicted"/>
<name>A0A2M7H3F3_9BACT</name>
<dbReference type="AlphaFoldDB" id="A0A2M7H3F3"/>
<dbReference type="SMART" id="SM00873">
    <property type="entry name" value="B3_4"/>
    <property type="match status" value="1"/>
</dbReference>
<dbReference type="Proteomes" id="UP000230292">
    <property type="component" value="Unassembled WGS sequence"/>
</dbReference>